<comment type="caution">
    <text evidence="6">The sequence shown here is derived from an EMBL/GenBank/DDBJ whole genome shotgun (WGS) entry which is preliminary data.</text>
</comment>
<evidence type="ECO:0000313" key="6">
    <source>
        <dbReference type="EMBL" id="NKT78670.1"/>
    </source>
</evidence>
<dbReference type="GO" id="GO:0006950">
    <property type="term" value="P:response to stress"/>
    <property type="evidence" value="ECO:0007669"/>
    <property type="project" value="TreeGrafter"/>
</dbReference>
<sequence length="156" mass="17526">MADVTPDAVYTVLEEFIMRLLGMGESESMDTLVAMDLSFSQVRALFVLAQHGEPIAINEVAECLRMSVAAAGRNIDQLVCQELVLRREDPGDRRIKRVSLTESGRSLVSRHLEDKRDELRAFAGRLDQPDRRRLLEALQPILAGDALRARSQEFCT</sequence>
<dbReference type="GO" id="GO:0003700">
    <property type="term" value="F:DNA-binding transcription factor activity"/>
    <property type="evidence" value="ECO:0007669"/>
    <property type="project" value="InterPro"/>
</dbReference>
<dbReference type="PROSITE" id="PS50995">
    <property type="entry name" value="HTH_MARR_2"/>
    <property type="match status" value="1"/>
</dbReference>
<reference evidence="6" key="2">
    <citation type="journal article" date="2020" name="Environ. Microbiol.">
        <title>The novel and transferable erm(51) gene confers Macrolides, Lincosamides, and Streptogramins B (MLSB) resistance to clonal Rhodococcus equi in the environment.</title>
        <authorList>
            <person name="Huber L."/>
            <person name="Giguere S."/>
            <person name="Slovis N.M."/>
            <person name="Alvarez-Narvaez S."/>
            <person name="Hart K.A."/>
            <person name="Greiter M."/>
            <person name="Morris E.R.A."/>
            <person name="Cohen N.D."/>
        </authorList>
    </citation>
    <scope>NUCLEOTIDE SEQUENCE</scope>
    <source>
        <strain evidence="6">Lh_116_1</strain>
        <strain evidence="7">Lh_16_1</strain>
    </source>
</reference>
<dbReference type="Proteomes" id="UP000808906">
    <property type="component" value="Unassembled WGS sequence"/>
</dbReference>
<dbReference type="AlphaFoldDB" id="A0A9Q5F3V4"/>
<reference evidence="5" key="1">
    <citation type="submission" date="2019-11" db="EMBL/GenBank/DDBJ databases">
        <title>Spread of Macrolides and rifampicin resistant Rhodococcus equi in clinical isolates in the USA.</title>
        <authorList>
            <person name="Alvarez-Narvaez S."/>
            <person name="Huber L."/>
            <person name="Cohen N.D."/>
            <person name="Slovis N."/>
            <person name="Greiter M."/>
            <person name="Giguere S."/>
            <person name="Hart K."/>
        </authorList>
    </citation>
    <scope>NUCLEOTIDE SEQUENCE</scope>
    <source>
        <strain evidence="5">Lh_17</strain>
    </source>
</reference>
<protein>
    <submittedName>
        <fullName evidence="6">MarR family transcriptional regulator</fullName>
    </submittedName>
</protein>
<feature type="domain" description="HTH marR-type" evidence="4">
    <location>
        <begin position="6"/>
        <end position="143"/>
    </location>
</feature>
<dbReference type="InterPro" id="IPR036390">
    <property type="entry name" value="WH_DNA-bd_sf"/>
</dbReference>
<evidence type="ECO:0000313" key="7">
    <source>
        <dbReference type="EMBL" id="NKW41379.1"/>
    </source>
</evidence>
<evidence type="ECO:0000256" key="2">
    <source>
        <dbReference type="ARBA" id="ARBA00023125"/>
    </source>
</evidence>
<dbReference type="Proteomes" id="UP000603463">
    <property type="component" value="Unassembled WGS sequence"/>
</dbReference>
<evidence type="ECO:0000259" key="4">
    <source>
        <dbReference type="PROSITE" id="PS50995"/>
    </source>
</evidence>
<evidence type="ECO:0000256" key="3">
    <source>
        <dbReference type="ARBA" id="ARBA00023163"/>
    </source>
</evidence>
<keyword evidence="3" id="KW-0804">Transcription</keyword>
<gene>
    <name evidence="5" type="ORF">GS441_10170</name>
    <name evidence="6" type="ORF">GS882_11205</name>
    <name evidence="7" type="ORF">GS947_07055</name>
</gene>
<dbReference type="RefSeq" id="WP_139809688.1">
    <property type="nucleotide sequence ID" value="NZ_CP095477.1"/>
</dbReference>
<evidence type="ECO:0000256" key="1">
    <source>
        <dbReference type="ARBA" id="ARBA00023015"/>
    </source>
</evidence>
<dbReference type="Pfam" id="PF12802">
    <property type="entry name" value="MarR_2"/>
    <property type="match status" value="1"/>
</dbReference>
<dbReference type="Gene3D" id="1.10.10.10">
    <property type="entry name" value="Winged helix-like DNA-binding domain superfamily/Winged helix DNA-binding domain"/>
    <property type="match status" value="1"/>
</dbReference>
<dbReference type="PROSITE" id="PS01117">
    <property type="entry name" value="HTH_MARR_1"/>
    <property type="match status" value="1"/>
</dbReference>
<dbReference type="EMBL" id="WVDC01000001">
    <property type="protein sequence ID" value="NKW41379.1"/>
    <property type="molecule type" value="Genomic_DNA"/>
</dbReference>
<dbReference type="SMART" id="SM00347">
    <property type="entry name" value="HTH_MARR"/>
    <property type="match status" value="1"/>
</dbReference>
<proteinExistence type="predicted"/>
<dbReference type="InterPro" id="IPR036388">
    <property type="entry name" value="WH-like_DNA-bd_sf"/>
</dbReference>
<name>A0A9Q5F3V4_RHOHA</name>
<organism evidence="6 8">
    <name type="scientific">Rhodococcus hoagii</name>
    <name type="common">Corynebacterium equii</name>
    <dbReference type="NCBI Taxonomy" id="43767"/>
    <lineage>
        <taxon>Bacteria</taxon>
        <taxon>Bacillati</taxon>
        <taxon>Actinomycetota</taxon>
        <taxon>Actinomycetes</taxon>
        <taxon>Mycobacteriales</taxon>
        <taxon>Nocardiaceae</taxon>
        <taxon>Prescottella</taxon>
    </lineage>
</organism>
<evidence type="ECO:0000313" key="5">
    <source>
        <dbReference type="EMBL" id="MBM4565796.1"/>
    </source>
</evidence>
<dbReference type="InterPro" id="IPR000835">
    <property type="entry name" value="HTH_MarR-typ"/>
</dbReference>
<dbReference type="GO" id="GO:0003677">
    <property type="term" value="F:DNA binding"/>
    <property type="evidence" value="ECO:0007669"/>
    <property type="project" value="UniProtKB-KW"/>
</dbReference>
<dbReference type="PANTHER" id="PTHR33164:SF57">
    <property type="entry name" value="MARR-FAMILY TRANSCRIPTIONAL REGULATOR"/>
    <property type="match status" value="1"/>
</dbReference>
<dbReference type="InterPro" id="IPR023187">
    <property type="entry name" value="Tscrpt_reg_MarR-type_CS"/>
</dbReference>
<evidence type="ECO:0000313" key="8">
    <source>
        <dbReference type="Proteomes" id="UP000603463"/>
    </source>
</evidence>
<keyword evidence="2" id="KW-0238">DNA-binding</keyword>
<dbReference type="EMBL" id="WUXR01000003">
    <property type="protein sequence ID" value="MBM4565796.1"/>
    <property type="molecule type" value="Genomic_DNA"/>
</dbReference>
<dbReference type="PRINTS" id="PR00598">
    <property type="entry name" value="HTHMARR"/>
</dbReference>
<dbReference type="PANTHER" id="PTHR33164">
    <property type="entry name" value="TRANSCRIPTIONAL REGULATOR, MARR FAMILY"/>
    <property type="match status" value="1"/>
</dbReference>
<dbReference type="InterPro" id="IPR039422">
    <property type="entry name" value="MarR/SlyA-like"/>
</dbReference>
<dbReference type="SUPFAM" id="SSF46785">
    <property type="entry name" value="Winged helix' DNA-binding domain"/>
    <property type="match status" value="1"/>
</dbReference>
<dbReference type="Proteomes" id="UP000608063">
    <property type="component" value="Unassembled WGS sequence"/>
</dbReference>
<dbReference type="EMBL" id="WVBC01000030">
    <property type="protein sequence ID" value="NKT78670.1"/>
    <property type="molecule type" value="Genomic_DNA"/>
</dbReference>
<accession>A0A9Q5F3V4</accession>
<keyword evidence="1" id="KW-0805">Transcription regulation</keyword>